<feature type="region of interest" description="Disordered" evidence="8">
    <location>
        <begin position="152"/>
        <end position="173"/>
    </location>
</feature>
<dbReference type="SUPFAM" id="SSF49599">
    <property type="entry name" value="TRAF domain-like"/>
    <property type="match status" value="1"/>
</dbReference>
<feature type="region of interest" description="Disordered" evidence="8">
    <location>
        <begin position="1153"/>
        <end position="1187"/>
    </location>
</feature>
<keyword evidence="7" id="KW-0175">Coiled coil</keyword>
<gene>
    <name evidence="12" type="ORF">OKIOD_LOCUS6035</name>
</gene>
<dbReference type="InterPro" id="IPR008974">
    <property type="entry name" value="TRAF-like"/>
</dbReference>
<dbReference type="SMART" id="SM00061">
    <property type="entry name" value="MATH"/>
    <property type="match status" value="1"/>
</dbReference>
<proteinExistence type="predicted"/>
<dbReference type="Gene3D" id="2.60.210.10">
    <property type="entry name" value="Apoptosis, Tumor Necrosis Factor Receptor Associated Protein 2, Chain A"/>
    <property type="match status" value="1"/>
</dbReference>
<dbReference type="Pfam" id="PF22486">
    <property type="entry name" value="MATH_2"/>
    <property type="match status" value="1"/>
</dbReference>
<evidence type="ECO:0000256" key="3">
    <source>
        <dbReference type="ARBA" id="ARBA00022723"/>
    </source>
</evidence>
<dbReference type="InterPro" id="IPR000315">
    <property type="entry name" value="Znf_B-box"/>
</dbReference>
<feature type="domain" description="B box-type" evidence="10">
    <location>
        <begin position="769"/>
        <end position="811"/>
    </location>
</feature>
<organism evidence="12 13">
    <name type="scientific">Oikopleura dioica</name>
    <name type="common">Tunicate</name>
    <dbReference type="NCBI Taxonomy" id="34765"/>
    <lineage>
        <taxon>Eukaryota</taxon>
        <taxon>Metazoa</taxon>
        <taxon>Chordata</taxon>
        <taxon>Tunicata</taxon>
        <taxon>Appendicularia</taxon>
        <taxon>Copelata</taxon>
        <taxon>Oikopleuridae</taxon>
        <taxon>Oikopleura</taxon>
    </lineage>
</organism>
<evidence type="ECO:0000259" key="9">
    <source>
        <dbReference type="PROSITE" id="PS50089"/>
    </source>
</evidence>
<dbReference type="Gene3D" id="3.30.40.10">
    <property type="entry name" value="Zinc/RING finger domain, C3HC4 (zinc finger)"/>
    <property type="match status" value="1"/>
</dbReference>
<keyword evidence="3" id="KW-0479">Metal-binding</keyword>
<feature type="domain" description="RING-type" evidence="9">
    <location>
        <begin position="676"/>
        <end position="715"/>
    </location>
</feature>
<dbReference type="PROSITE" id="PS50119">
    <property type="entry name" value="ZF_BBOX"/>
    <property type="match status" value="1"/>
</dbReference>
<feature type="domain" description="MATH" evidence="11">
    <location>
        <begin position="955"/>
        <end position="1077"/>
    </location>
</feature>
<dbReference type="SUPFAM" id="SSF57850">
    <property type="entry name" value="RING/U-box"/>
    <property type="match status" value="1"/>
</dbReference>
<name>A0ABN7S9W9_OIKDI</name>
<sequence>MGYQELKEEDVFAAIFLKNFYQADRREDNLDKDLAQNCKLTLAFHNFLKRKVTPEDFMKTLIEANPNLHKFVAKELEHCAADDMFLNDMFMMDFDEKCDEWIYSVGLDNDHLDAPFSEKLQRAFVHFENLDFSERIKLGKSTRKWIEKHFPSLAPTQPEEESTLNEESTAEDDIDPGEILGKFQLPMPVTNEKKVRTVKFAKTMAEEDVDGFKEMVKLLEIYQRVAEPLNVNLIANILVADKSTVWDTFNNHFHEISLLASIHEDGRGAKPLRVLALRLGIVLNYFGYDNAAKKCLMAAQLHSYTSNDKVIMKQVMLWRAFITNEILPTTIFGQSDRWGTLTQLNASLCDQLTSLSELQRMLRLGEPKESIYKRLYDWIPNNNQKAAHFLAIAHFISIKSVIYEYFGFRRLSTLCSETIMNIGAAKGEETSLLLNFSLLQMNAAKLLRVNLPKASDLIREDKDILQDLRRLARGNFNGIVVGKSDGSSWRLEELEVIIDEKSEARAQVTFVDILDSMDVNEKSAFIHIRLQILHSKIRMLEEELDESESSQINVSLKEAMDRARARNYKGLEMEANFMLAKLAIRIGNYDHAINYLKDSEEYYSMNADLYNERSHFLQLLTANLLRTVKNKALYSEESITWIIKELGELADEFEGTSSLRDLIKETMETLSAAFQCLVCMGPLQDAHLCPKCSKFFCKECIIRWVSRHRQCPHCRCNLSESSLVKCGWVSDVTASIARLETTHATTIAQTPTRPSRPATETIPEQSEGCPQELCQIHKAHKDVFCTTCTSAICHKCGCFSILHRGHDMKPLSEVYEEMKRSVQEKIDAVKVRNEELEILITDYDRNAEEIRNAKEQGLVQIQNFVSERIKSLEENANERNVEIERYRKVLRDEIEKNKASIARTQRETEALDEAELLQKRRVVESSLDQLVAEPISSFVYEPVTSQFKDELNPKWNTGTFTVENFEEELSSNMPLYSGSIHHHGMTWQLKVYPNGNEMAQNSHLSVFLQLSNATPLHSSAKYTYQFSILDRHDKSIYEKEFTSEFAIGECWGYNRFLSLRRVNNLLVDGDLKLKFSVRPESFPIAVRDLENYINFITLGGADLAEELQQHPLNETNAADRSLSAELLAELSSDNNESNENAISESISLFDATRNFGTSDSEPDDTPRPNSAPVYLVSSSDTLPRPLDYDEADTEELLLSFAETQHRTQFTIGDQY</sequence>
<protein>
    <submittedName>
        <fullName evidence="12">Oidioi.mRNA.OKI2018_I69.XSR.g14477.t1.cds</fullName>
    </submittedName>
</protein>
<keyword evidence="13" id="KW-1185">Reference proteome</keyword>
<dbReference type="PROSITE" id="PS50144">
    <property type="entry name" value="MATH"/>
    <property type="match status" value="1"/>
</dbReference>
<comment type="subcellular location">
    <subcellularLocation>
        <location evidence="1">Cytoplasm</location>
    </subcellularLocation>
</comment>
<dbReference type="CDD" id="cd19779">
    <property type="entry name" value="Bbox2_TRIM37_C-VIII"/>
    <property type="match status" value="1"/>
</dbReference>
<accession>A0ABN7S9W9</accession>
<feature type="coiled-coil region" evidence="7">
    <location>
        <begin position="819"/>
        <end position="907"/>
    </location>
</feature>
<evidence type="ECO:0000256" key="7">
    <source>
        <dbReference type="SAM" id="Coils"/>
    </source>
</evidence>
<reference evidence="12 13" key="1">
    <citation type="submission" date="2021-04" db="EMBL/GenBank/DDBJ databases">
        <authorList>
            <person name="Bliznina A."/>
        </authorList>
    </citation>
    <scope>NUCLEOTIDE SEQUENCE [LARGE SCALE GENOMIC DNA]</scope>
</reference>
<dbReference type="InterPro" id="IPR053003">
    <property type="entry name" value="TRIM_RBCC_E3_ubiq-ligases"/>
</dbReference>
<evidence type="ECO:0000256" key="2">
    <source>
        <dbReference type="ARBA" id="ARBA00022490"/>
    </source>
</evidence>
<dbReference type="CDD" id="cd16619">
    <property type="entry name" value="mRING-HC-C4C4_TRIM37_C-VIII"/>
    <property type="match status" value="1"/>
</dbReference>
<dbReference type="Gene3D" id="3.30.160.60">
    <property type="entry name" value="Classic Zinc Finger"/>
    <property type="match status" value="1"/>
</dbReference>
<keyword evidence="4 6" id="KW-0863">Zinc-finger</keyword>
<evidence type="ECO:0000313" key="12">
    <source>
        <dbReference type="EMBL" id="CAG5096114.1"/>
    </source>
</evidence>
<dbReference type="PANTHER" id="PTHR36754:SF2">
    <property type="entry name" value="E3 UBIQUITIN-PROTEIN LIGASE TRIM37"/>
    <property type="match status" value="1"/>
</dbReference>
<keyword evidence="2" id="KW-0963">Cytoplasm</keyword>
<dbReference type="SUPFAM" id="SSF57845">
    <property type="entry name" value="B-box zinc-binding domain"/>
    <property type="match status" value="1"/>
</dbReference>
<evidence type="ECO:0000256" key="4">
    <source>
        <dbReference type="ARBA" id="ARBA00022771"/>
    </source>
</evidence>
<evidence type="ECO:0000259" key="11">
    <source>
        <dbReference type="PROSITE" id="PS50144"/>
    </source>
</evidence>
<feature type="compositionally biased region" description="Acidic residues" evidence="8">
    <location>
        <begin position="158"/>
        <end position="173"/>
    </location>
</feature>
<evidence type="ECO:0000256" key="5">
    <source>
        <dbReference type="ARBA" id="ARBA00022833"/>
    </source>
</evidence>
<keyword evidence="5" id="KW-0862">Zinc</keyword>
<dbReference type="InterPro" id="IPR001841">
    <property type="entry name" value="Znf_RING"/>
</dbReference>
<dbReference type="InterPro" id="IPR013083">
    <property type="entry name" value="Znf_RING/FYVE/PHD"/>
</dbReference>
<evidence type="ECO:0000256" key="6">
    <source>
        <dbReference type="PROSITE-ProRule" id="PRU00024"/>
    </source>
</evidence>
<evidence type="ECO:0000256" key="1">
    <source>
        <dbReference type="ARBA" id="ARBA00004496"/>
    </source>
</evidence>
<dbReference type="EMBL" id="OU015569">
    <property type="protein sequence ID" value="CAG5096114.1"/>
    <property type="molecule type" value="Genomic_DNA"/>
</dbReference>
<evidence type="ECO:0000256" key="8">
    <source>
        <dbReference type="SAM" id="MobiDB-lite"/>
    </source>
</evidence>
<dbReference type="Proteomes" id="UP001158576">
    <property type="component" value="Chromosome XSR"/>
</dbReference>
<dbReference type="PROSITE" id="PS50089">
    <property type="entry name" value="ZF_RING_2"/>
    <property type="match status" value="1"/>
</dbReference>
<evidence type="ECO:0000313" key="13">
    <source>
        <dbReference type="Proteomes" id="UP001158576"/>
    </source>
</evidence>
<dbReference type="PANTHER" id="PTHR36754">
    <property type="entry name" value="E3 UBIQUITIN-PROTEIN LIGASE TRIM37"/>
    <property type="match status" value="1"/>
</dbReference>
<evidence type="ECO:0000259" key="10">
    <source>
        <dbReference type="PROSITE" id="PS50119"/>
    </source>
</evidence>
<dbReference type="InterPro" id="IPR002083">
    <property type="entry name" value="MATH/TRAF_dom"/>
</dbReference>